<dbReference type="GO" id="GO:0004252">
    <property type="term" value="F:serine-type endopeptidase activity"/>
    <property type="evidence" value="ECO:0007669"/>
    <property type="project" value="InterPro"/>
</dbReference>
<dbReference type="Proteomes" id="UP000076512">
    <property type="component" value="Unassembled WGS sequence"/>
</dbReference>
<dbReference type="GO" id="GO:0006508">
    <property type="term" value="P:proteolysis"/>
    <property type="evidence" value="ECO:0007669"/>
    <property type="project" value="UniProtKB-KW"/>
</dbReference>
<dbReference type="EMBL" id="LWGR01000013">
    <property type="protein sequence ID" value="KZM70994.1"/>
    <property type="molecule type" value="Genomic_DNA"/>
</dbReference>
<dbReference type="InterPro" id="IPR023302">
    <property type="entry name" value="Pept_S9A_N"/>
</dbReference>
<gene>
    <name evidence="7" type="ORF">AWN90_41460</name>
</gene>
<evidence type="ECO:0000256" key="1">
    <source>
        <dbReference type="ARBA" id="ARBA00022670"/>
    </source>
</evidence>
<keyword evidence="8" id="KW-1185">Reference proteome</keyword>
<dbReference type="GO" id="GO:0005829">
    <property type="term" value="C:cytosol"/>
    <property type="evidence" value="ECO:0007669"/>
    <property type="project" value="TreeGrafter"/>
</dbReference>
<dbReference type="RefSeq" id="WP_067594969.1">
    <property type="nucleotide sequence ID" value="NZ_JABMCZ010000003.1"/>
</dbReference>
<dbReference type="Gene3D" id="2.130.10.120">
    <property type="entry name" value="Prolyl oligopeptidase, N-terminal domain"/>
    <property type="match status" value="1"/>
</dbReference>
<keyword evidence="1" id="KW-0645">Protease</keyword>
<feature type="region of interest" description="Disordered" evidence="4">
    <location>
        <begin position="355"/>
        <end position="377"/>
    </location>
</feature>
<proteinExistence type="predicted"/>
<feature type="domain" description="Peptidase S9A N-terminal" evidence="6">
    <location>
        <begin position="6"/>
        <end position="419"/>
    </location>
</feature>
<dbReference type="InterPro" id="IPR029058">
    <property type="entry name" value="AB_hydrolase_fold"/>
</dbReference>
<evidence type="ECO:0000256" key="3">
    <source>
        <dbReference type="ARBA" id="ARBA00022825"/>
    </source>
</evidence>
<dbReference type="GO" id="GO:0070012">
    <property type="term" value="F:oligopeptidase activity"/>
    <property type="evidence" value="ECO:0007669"/>
    <property type="project" value="TreeGrafter"/>
</dbReference>
<dbReference type="OrthoDB" id="9801421at2"/>
<dbReference type="Pfam" id="PF02897">
    <property type="entry name" value="Peptidase_S9_N"/>
    <property type="match status" value="1"/>
</dbReference>
<reference evidence="7 8" key="1">
    <citation type="submission" date="2016-04" db="EMBL/GenBank/DDBJ databases">
        <authorList>
            <person name="Evans L.H."/>
            <person name="Alamgir A."/>
            <person name="Owens N."/>
            <person name="Weber N.D."/>
            <person name="Virtaneva K."/>
            <person name="Barbian K."/>
            <person name="Babar A."/>
            <person name="Rosenke K."/>
        </authorList>
    </citation>
    <scope>NUCLEOTIDE SEQUENCE [LARGE SCALE GENOMIC DNA]</scope>
    <source>
        <strain evidence="7 8">IFM 0406</strain>
    </source>
</reference>
<dbReference type="SUPFAM" id="SSF50993">
    <property type="entry name" value="Peptidase/esterase 'gauge' domain"/>
    <property type="match status" value="1"/>
</dbReference>
<dbReference type="InterPro" id="IPR002470">
    <property type="entry name" value="Peptidase_S9A"/>
</dbReference>
<evidence type="ECO:0000313" key="8">
    <source>
        <dbReference type="Proteomes" id="UP000076512"/>
    </source>
</evidence>
<organism evidence="7 8">
    <name type="scientific">Nocardia terpenica</name>
    <dbReference type="NCBI Taxonomy" id="455432"/>
    <lineage>
        <taxon>Bacteria</taxon>
        <taxon>Bacillati</taxon>
        <taxon>Actinomycetota</taxon>
        <taxon>Actinomycetes</taxon>
        <taxon>Mycobacteriales</taxon>
        <taxon>Nocardiaceae</taxon>
        <taxon>Nocardia</taxon>
    </lineage>
</organism>
<name>A0A164K3K6_9NOCA</name>
<dbReference type="InterPro" id="IPR051167">
    <property type="entry name" value="Prolyl_oligopep/macrocyclase"/>
</dbReference>
<evidence type="ECO:0000256" key="4">
    <source>
        <dbReference type="SAM" id="MobiDB-lite"/>
    </source>
</evidence>
<dbReference type="PANTHER" id="PTHR42881">
    <property type="entry name" value="PROLYL ENDOPEPTIDASE"/>
    <property type="match status" value="1"/>
</dbReference>
<protein>
    <submittedName>
        <fullName evidence="7">Prolyl oligopeptidase</fullName>
    </submittedName>
</protein>
<dbReference type="InterPro" id="IPR001375">
    <property type="entry name" value="Peptidase_S9_cat"/>
</dbReference>
<accession>A0A164K3K6</accession>
<sequence length="702" mass="77947">MSAAEEQHSDPYLWLEEVTGDDALAWARARNEVVIERFATSDRFTELEHRLLDMLDTDTRIPYPTRRGRWLYNFWRDGEHPKGLWRRTTFEQYRTDDPDWEILIDLDALAAAEGENWVWGGAAVLRPDQSRALISLSRGGADAKVVREFDMATREFRESADGGFYLPEAKSQARWIDADTLYVGTDFGPGSLTDSGYARIAKRWRRGTPLADAETVFEGEAGDVMVSAGYDRTPGYERHYVARATDFFNESVYLLEDDGTLRFIDVPSDASESWYKDWMLVRLKSPWEVGGHSYPAGALLAADLNEFLDGARDFEVLFTPDAHTSLHGYGWSENHLLLITLEDVQTKLYVLTAPGPGQKHAGNNEGKHAGNSAGRGWTREPLADTPPMATTNVMNLDPLEGGDEFMLTTSGFTSPATLLAGSVGGQAVPLKREPGFFDADGLVTEQFFARSDDGTMVPYFVIRHRDRIGAPGPTVMSGYGGFEVSRTPAYSGASGMGWLERGGTWVMTNIRGGGEYGPEWHTSAQKANRHRVYEDFSSIAKDLVARGITTANQLGAVGGSNGGLLMGVMLTRYPELFGAIVCQVPLLDMKRYHLLLAGASWIAEYGDPDKPEEWAYLSEYSPYQHVAPAAARGYPPILLTTSTRDDRVHPGHARKMTARLEENGHTVWYHENIEGGHGGAADNKQLAFQATLIYEFFTQMLM</sequence>
<evidence type="ECO:0000313" key="7">
    <source>
        <dbReference type="EMBL" id="KZM70994.1"/>
    </source>
</evidence>
<evidence type="ECO:0000259" key="6">
    <source>
        <dbReference type="Pfam" id="PF02897"/>
    </source>
</evidence>
<dbReference type="STRING" id="455432.AWN90_41460"/>
<comment type="caution">
    <text evidence="7">The sequence shown here is derived from an EMBL/GenBank/DDBJ whole genome shotgun (WGS) entry which is preliminary data.</text>
</comment>
<dbReference type="Gene3D" id="3.40.50.1820">
    <property type="entry name" value="alpha/beta hydrolase"/>
    <property type="match status" value="1"/>
</dbReference>
<evidence type="ECO:0000256" key="2">
    <source>
        <dbReference type="ARBA" id="ARBA00022801"/>
    </source>
</evidence>
<dbReference type="PANTHER" id="PTHR42881:SF13">
    <property type="entry name" value="PROLYL ENDOPEPTIDASE"/>
    <property type="match status" value="1"/>
</dbReference>
<keyword evidence="3" id="KW-0720">Serine protease</keyword>
<evidence type="ECO:0000259" key="5">
    <source>
        <dbReference type="Pfam" id="PF00326"/>
    </source>
</evidence>
<keyword evidence="2" id="KW-0378">Hydrolase</keyword>
<feature type="domain" description="Peptidase S9 prolyl oligopeptidase catalytic" evidence="5">
    <location>
        <begin position="498"/>
        <end position="701"/>
    </location>
</feature>
<dbReference type="PRINTS" id="PR00862">
    <property type="entry name" value="PROLIGOPTASE"/>
</dbReference>
<dbReference type="Pfam" id="PF00326">
    <property type="entry name" value="Peptidase_S9"/>
    <property type="match status" value="1"/>
</dbReference>
<dbReference type="SUPFAM" id="SSF53474">
    <property type="entry name" value="alpha/beta-Hydrolases"/>
    <property type="match status" value="1"/>
</dbReference>
<dbReference type="AlphaFoldDB" id="A0A164K3K6"/>